<feature type="domain" description="NAD-dependent epimerase/dehydratase" evidence="7">
    <location>
        <begin position="3"/>
        <end position="126"/>
    </location>
</feature>
<evidence type="ECO:0000313" key="8">
    <source>
        <dbReference type="EMBL" id="NME28713.1"/>
    </source>
</evidence>
<evidence type="ECO:0000256" key="5">
    <source>
        <dbReference type="ARBA" id="ARBA00031367"/>
    </source>
</evidence>
<keyword evidence="4" id="KW-0299">Galactose metabolism</keyword>
<protein>
    <recommendedName>
        <fullName evidence="3">UDP-glucose 4-epimerase</fullName>
    </recommendedName>
    <alternativeName>
        <fullName evidence="6">Galactowaldenase</fullName>
    </alternativeName>
    <alternativeName>
        <fullName evidence="5">UDP-galactose 4-epimerase</fullName>
    </alternativeName>
</protein>
<proteinExistence type="inferred from homology"/>
<evidence type="ECO:0000256" key="3">
    <source>
        <dbReference type="ARBA" id="ARBA00018569"/>
    </source>
</evidence>
<sequence length="126" mass="13653">MDILVTGGAGFIGSHVLEKLQKVSEQSAEKIKVVVLDDLSNGSREHVPSGMELVVGDVRNQHVVENVFSRHHFSAVIHLAAQTMVPVSVENPLLDCQVNLGGILHILEACRKWQVPHVLFSSSAAV</sequence>
<evidence type="ECO:0000313" key="9">
    <source>
        <dbReference type="Proteomes" id="UP000591071"/>
    </source>
</evidence>
<comment type="caution">
    <text evidence="8">The sequence shown here is derived from an EMBL/GenBank/DDBJ whole genome shotgun (WGS) entry which is preliminary data.</text>
</comment>
<dbReference type="Gene3D" id="3.40.50.720">
    <property type="entry name" value="NAD(P)-binding Rossmann-like Domain"/>
    <property type="match status" value="1"/>
</dbReference>
<gene>
    <name evidence="8" type="ORF">HF872_08810</name>
</gene>
<feature type="non-terminal residue" evidence="8">
    <location>
        <position position="126"/>
    </location>
</feature>
<dbReference type="Pfam" id="PF01370">
    <property type="entry name" value="Epimerase"/>
    <property type="match status" value="1"/>
</dbReference>
<keyword evidence="4" id="KW-0119">Carbohydrate metabolism</keyword>
<dbReference type="InterPro" id="IPR001509">
    <property type="entry name" value="Epimerase_deHydtase"/>
</dbReference>
<evidence type="ECO:0000256" key="4">
    <source>
        <dbReference type="ARBA" id="ARBA00023144"/>
    </source>
</evidence>
<evidence type="ECO:0000256" key="6">
    <source>
        <dbReference type="ARBA" id="ARBA00033067"/>
    </source>
</evidence>
<accession>A0A848C2D6</accession>
<reference evidence="8 9" key="1">
    <citation type="submission" date="2020-04" db="EMBL/GenBank/DDBJ databases">
        <authorList>
            <person name="Hitch T.C.A."/>
            <person name="Wylensek D."/>
            <person name="Clavel T."/>
        </authorList>
    </citation>
    <scope>NUCLEOTIDE SEQUENCE [LARGE SCALE GENOMIC DNA]</scope>
    <source>
        <strain evidence="8 9">Oil-RF-744-FAT-WT-6-1</strain>
    </source>
</reference>
<dbReference type="AlphaFoldDB" id="A0A848C2D6"/>
<dbReference type="GO" id="GO:0033499">
    <property type="term" value="P:galactose catabolic process via UDP-galactose, Leloir pathway"/>
    <property type="evidence" value="ECO:0007669"/>
    <property type="project" value="TreeGrafter"/>
</dbReference>
<dbReference type="PANTHER" id="PTHR43725">
    <property type="entry name" value="UDP-GLUCOSE 4-EPIMERASE"/>
    <property type="match status" value="1"/>
</dbReference>
<dbReference type="RefSeq" id="WP_170087734.1">
    <property type="nucleotide sequence ID" value="NZ_JABAFG010000014.1"/>
</dbReference>
<dbReference type="PANTHER" id="PTHR43725:SF53">
    <property type="entry name" value="UDP-ARABINOSE 4-EPIMERASE 1"/>
    <property type="match status" value="1"/>
</dbReference>
<dbReference type="SUPFAM" id="SSF51735">
    <property type="entry name" value="NAD(P)-binding Rossmann-fold domains"/>
    <property type="match status" value="1"/>
</dbReference>
<evidence type="ECO:0000256" key="2">
    <source>
        <dbReference type="ARBA" id="ARBA00007637"/>
    </source>
</evidence>
<evidence type="ECO:0000259" key="7">
    <source>
        <dbReference type="Pfam" id="PF01370"/>
    </source>
</evidence>
<dbReference type="EMBL" id="JABAFG010000014">
    <property type="protein sequence ID" value="NME28713.1"/>
    <property type="molecule type" value="Genomic_DNA"/>
</dbReference>
<evidence type="ECO:0000256" key="1">
    <source>
        <dbReference type="ARBA" id="ARBA00004947"/>
    </source>
</evidence>
<organism evidence="8 9">
    <name type="scientific">Megasphaera hexanoica</name>
    <dbReference type="NCBI Taxonomy" id="1675036"/>
    <lineage>
        <taxon>Bacteria</taxon>
        <taxon>Bacillati</taxon>
        <taxon>Bacillota</taxon>
        <taxon>Negativicutes</taxon>
        <taxon>Veillonellales</taxon>
        <taxon>Veillonellaceae</taxon>
        <taxon>Megasphaera</taxon>
    </lineage>
</organism>
<dbReference type="Proteomes" id="UP000591071">
    <property type="component" value="Unassembled WGS sequence"/>
</dbReference>
<dbReference type="InterPro" id="IPR036291">
    <property type="entry name" value="NAD(P)-bd_dom_sf"/>
</dbReference>
<comment type="pathway">
    <text evidence="1">Carbohydrate metabolism; galactose metabolism.</text>
</comment>
<name>A0A848C2D6_9FIRM</name>
<comment type="similarity">
    <text evidence="2">Belongs to the NAD(P)-dependent epimerase/dehydratase family.</text>
</comment>